<reference evidence="8 9" key="1">
    <citation type="submission" date="2023-08" db="EMBL/GenBank/DDBJ databases">
        <title>Implementing the SeqCode for naming new Mesorhizobium species isolated from Vachellia karroo root nodules.</title>
        <authorList>
            <person name="Van Lill M."/>
        </authorList>
    </citation>
    <scope>NUCLEOTIDE SEQUENCE [LARGE SCALE GENOMIC DNA]</scope>
    <source>
        <strain evidence="8 9">VK22B</strain>
    </source>
</reference>
<sequence>MKAVLGIVGGFVLTLAVFASAAFATWLLAAKPVRQATPAIGVSELWTKDAQPVDLAKQDLERIPAQQAAGAPAKADETAKADTGTQITALATLPAAPPRQLQPLPDVSKLDASPMGQTDANAAAQPSERAPDQQAQLPAAHLEWCANRYRSYRPQENSYRSYSGELRPCISPYFDPGSTASTDAPQNDQAGVADQSETYDDQAEMEGYATTRDGYATSYGGPPEEITPEEQASGQGRQLSGDHIDYCFSRYRSYNPQDNTYQPYDGGPRRQCE</sequence>
<gene>
    <name evidence="8" type="ORF">RFN29_08970</name>
</gene>
<evidence type="ECO:0000256" key="5">
    <source>
        <dbReference type="ARBA" id="ARBA00022734"/>
    </source>
</evidence>
<comment type="similarity">
    <text evidence="2">Belongs to the BA14k family.</text>
</comment>
<dbReference type="Proteomes" id="UP001271249">
    <property type="component" value="Unassembled WGS sequence"/>
</dbReference>
<proteinExistence type="inferred from homology"/>
<evidence type="ECO:0000256" key="4">
    <source>
        <dbReference type="ARBA" id="ARBA00022475"/>
    </source>
</evidence>
<feature type="region of interest" description="Disordered" evidence="7">
    <location>
        <begin position="91"/>
        <end position="136"/>
    </location>
</feature>
<name>A0ABU4YXL3_9HYPH</name>
<evidence type="ECO:0000256" key="7">
    <source>
        <dbReference type="SAM" id="MobiDB-lite"/>
    </source>
</evidence>
<accession>A0ABU4YXL3</accession>
<comment type="subcellular location">
    <subcellularLocation>
        <location evidence="1">Membrane</location>
        <topology evidence="1">Single-pass membrane protein</topology>
    </subcellularLocation>
</comment>
<keyword evidence="4" id="KW-0472">Membrane</keyword>
<feature type="region of interest" description="Disordered" evidence="7">
    <location>
        <begin position="253"/>
        <end position="273"/>
    </location>
</feature>
<evidence type="ECO:0000256" key="1">
    <source>
        <dbReference type="ARBA" id="ARBA00004167"/>
    </source>
</evidence>
<evidence type="ECO:0000256" key="6">
    <source>
        <dbReference type="ARBA" id="ARBA00025321"/>
    </source>
</evidence>
<organism evidence="8 9">
    <name type="scientific">Mesorhizobium captivum</name>
    <dbReference type="NCBI Taxonomy" id="3072319"/>
    <lineage>
        <taxon>Bacteria</taxon>
        <taxon>Pseudomonadati</taxon>
        <taxon>Pseudomonadota</taxon>
        <taxon>Alphaproteobacteria</taxon>
        <taxon>Hyphomicrobiales</taxon>
        <taxon>Phyllobacteriaceae</taxon>
        <taxon>Mesorhizobium</taxon>
    </lineage>
</organism>
<feature type="compositionally biased region" description="Polar residues" evidence="7">
    <location>
        <begin position="178"/>
        <end position="189"/>
    </location>
</feature>
<dbReference type="Pfam" id="PF07886">
    <property type="entry name" value="BA14K"/>
    <property type="match status" value="2"/>
</dbReference>
<dbReference type="RefSeq" id="WP_320225747.1">
    <property type="nucleotide sequence ID" value="NZ_JAVIJC010000007.1"/>
</dbReference>
<feature type="compositionally biased region" description="Polar residues" evidence="7">
    <location>
        <begin position="253"/>
        <end position="262"/>
    </location>
</feature>
<dbReference type="InterPro" id="IPR012413">
    <property type="entry name" value="BA14K"/>
</dbReference>
<protein>
    <recommendedName>
        <fullName evidence="3">Lectin-like protein BA14k</fullName>
    </recommendedName>
</protein>
<keyword evidence="5" id="KW-0430">Lectin</keyword>
<evidence type="ECO:0000256" key="2">
    <source>
        <dbReference type="ARBA" id="ARBA00010270"/>
    </source>
</evidence>
<dbReference type="EMBL" id="JAVIJC010000007">
    <property type="protein sequence ID" value="MDX8491710.1"/>
    <property type="molecule type" value="Genomic_DNA"/>
</dbReference>
<feature type="region of interest" description="Disordered" evidence="7">
    <location>
        <begin position="174"/>
        <end position="241"/>
    </location>
</feature>
<feature type="compositionally biased region" description="Low complexity" evidence="7">
    <location>
        <begin position="91"/>
        <end position="105"/>
    </location>
</feature>
<comment type="caution">
    <text evidence="8">The sequence shown here is derived from an EMBL/GenBank/DDBJ whole genome shotgun (WGS) entry which is preliminary data.</text>
</comment>
<comment type="function">
    <text evidence="6">Has immunoglobulin-binding and hemagglutination properties, and can bind to mannose. Essential for virulence. May be involved in LPS biosynthesis or polysaccharide transport.</text>
</comment>
<evidence type="ECO:0000256" key="3">
    <source>
        <dbReference type="ARBA" id="ARBA00020552"/>
    </source>
</evidence>
<evidence type="ECO:0000313" key="8">
    <source>
        <dbReference type="EMBL" id="MDX8491710.1"/>
    </source>
</evidence>
<keyword evidence="4" id="KW-1003">Cell membrane</keyword>
<keyword evidence="9" id="KW-1185">Reference proteome</keyword>
<evidence type="ECO:0000313" key="9">
    <source>
        <dbReference type="Proteomes" id="UP001271249"/>
    </source>
</evidence>